<keyword evidence="4" id="KW-0804">Transcription</keyword>
<keyword evidence="8" id="KW-1185">Reference proteome</keyword>
<feature type="domain" description="RNA polymerase sigma-70 region 2" evidence="5">
    <location>
        <begin position="33"/>
        <end position="92"/>
    </location>
</feature>
<dbReference type="PANTHER" id="PTHR43133">
    <property type="entry name" value="RNA POLYMERASE ECF-TYPE SIGMA FACTO"/>
    <property type="match status" value="1"/>
</dbReference>
<dbReference type="RefSeq" id="WP_316018345.1">
    <property type="nucleotide sequence ID" value="NZ_JAWDID010000013.1"/>
</dbReference>
<evidence type="ECO:0000256" key="1">
    <source>
        <dbReference type="ARBA" id="ARBA00010641"/>
    </source>
</evidence>
<organism evidence="7 8">
    <name type="scientific">Bosea rubneri</name>
    <dbReference type="NCBI Taxonomy" id="3075434"/>
    <lineage>
        <taxon>Bacteria</taxon>
        <taxon>Pseudomonadati</taxon>
        <taxon>Pseudomonadota</taxon>
        <taxon>Alphaproteobacteria</taxon>
        <taxon>Hyphomicrobiales</taxon>
        <taxon>Boseaceae</taxon>
        <taxon>Bosea</taxon>
    </lineage>
</organism>
<name>A0ABU3S6Q5_9HYPH</name>
<feature type="domain" description="RNA polymerase sigma factor 70 region 4 type 2" evidence="6">
    <location>
        <begin position="125"/>
        <end position="177"/>
    </location>
</feature>
<dbReference type="InterPro" id="IPR013324">
    <property type="entry name" value="RNA_pol_sigma_r3/r4-like"/>
</dbReference>
<reference evidence="7 8" key="1">
    <citation type="submission" date="2023-09" db="EMBL/GenBank/DDBJ databases">
        <title>Whole genome shotgun sequencing (WGS) of Bosea sp. ZW T0_25, isolated from stored onions (Allium cepa).</title>
        <authorList>
            <person name="Stoll D.A."/>
            <person name="Huch M."/>
        </authorList>
    </citation>
    <scope>NUCLEOTIDE SEQUENCE [LARGE SCALE GENOMIC DNA]</scope>
    <source>
        <strain evidence="7 8">ZW T0_25</strain>
    </source>
</reference>
<comment type="caution">
    <text evidence="7">The sequence shown here is derived from an EMBL/GenBank/DDBJ whole genome shotgun (WGS) entry which is preliminary data.</text>
</comment>
<accession>A0ABU3S6Q5</accession>
<keyword evidence="3" id="KW-0731">Sigma factor</keyword>
<dbReference type="NCBIfam" id="TIGR02937">
    <property type="entry name" value="sigma70-ECF"/>
    <property type="match status" value="1"/>
</dbReference>
<comment type="similarity">
    <text evidence="1">Belongs to the sigma-70 factor family. ECF subfamily.</text>
</comment>
<dbReference type="Gene3D" id="1.10.10.10">
    <property type="entry name" value="Winged helix-like DNA-binding domain superfamily/Winged helix DNA-binding domain"/>
    <property type="match status" value="1"/>
</dbReference>
<dbReference type="SUPFAM" id="SSF88659">
    <property type="entry name" value="Sigma3 and sigma4 domains of RNA polymerase sigma factors"/>
    <property type="match status" value="1"/>
</dbReference>
<dbReference type="InterPro" id="IPR007627">
    <property type="entry name" value="RNA_pol_sigma70_r2"/>
</dbReference>
<dbReference type="Gene3D" id="1.10.1740.10">
    <property type="match status" value="1"/>
</dbReference>
<dbReference type="EMBL" id="JAWDID010000013">
    <property type="protein sequence ID" value="MDU0340479.1"/>
    <property type="molecule type" value="Genomic_DNA"/>
</dbReference>
<evidence type="ECO:0000259" key="5">
    <source>
        <dbReference type="Pfam" id="PF04542"/>
    </source>
</evidence>
<dbReference type="InterPro" id="IPR013249">
    <property type="entry name" value="RNA_pol_sigma70_r4_t2"/>
</dbReference>
<gene>
    <name evidence="7" type="ORF">RKE40_11325</name>
</gene>
<dbReference type="InterPro" id="IPR036388">
    <property type="entry name" value="WH-like_DNA-bd_sf"/>
</dbReference>
<evidence type="ECO:0000256" key="4">
    <source>
        <dbReference type="ARBA" id="ARBA00023163"/>
    </source>
</evidence>
<sequence>MRTRILPPVMTTTTKLDDENELMSVYLRQWKVLRGLLRRHTGSLELAEDALQETWLRLAGLKTQSGVIHDRQAFILRMAGNIAIDLARREKRHSSRCINDDVLLEALADSYPSPETFAIDRDQLRQLTRALMQLPAKPRAALLMNRCDGMSHRDIAGRLGVSESMVARYLAQALRHCRDHFRGLL</sequence>
<evidence type="ECO:0000256" key="2">
    <source>
        <dbReference type="ARBA" id="ARBA00023015"/>
    </source>
</evidence>
<evidence type="ECO:0000313" key="8">
    <source>
        <dbReference type="Proteomes" id="UP001254257"/>
    </source>
</evidence>
<proteinExistence type="inferred from homology"/>
<dbReference type="PANTHER" id="PTHR43133:SF63">
    <property type="entry name" value="RNA POLYMERASE SIGMA FACTOR FECI-RELATED"/>
    <property type="match status" value="1"/>
</dbReference>
<dbReference type="InterPro" id="IPR013325">
    <property type="entry name" value="RNA_pol_sigma_r2"/>
</dbReference>
<evidence type="ECO:0000313" key="7">
    <source>
        <dbReference type="EMBL" id="MDU0340479.1"/>
    </source>
</evidence>
<evidence type="ECO:0000256" key="3">
    <source>
        <dbReference type="ARBA" id="ARBA00023082"/>
    </source>
</evidence>
<dbReference type="Proteomes" id="UP001254257">
    <property type="component" value="Unassembled WGS sequence"/>
</dbReference>
<dbReference type="Pfam" id="PF08281">
    <property type="entry name" value="Sigma70_r4_2"/>
    <property type="match status" value="1"/>
</dbReference>
<keyword evidence="2" id="KW-0805">Transcription regulation</keyword>
<evidence type="ECO:0000259" key="6">
    <source>
        <dbReference type="Pfam" id="PF08281"/>
    </source>
</evidence>
<dbReference type="InterPro" id="IPR039425">
    <property type="entry name" value="RNA_pol_sigma-70-like"/>
</dbReference>
<dbReference type="Pfam" id="PF04542">
    <property type="entry name" value="Sigma70_r2"/>
    <property type="match status" value="1"/>
</dbReference>
<dbReference type="InterPro" id="IPR014284">
    <property type="entry name" value="RNA_pol_sigma-70_dom"/>
</dbReference>
<dbReference type="SUPFAM" id="SSF88946">
    <property type="entry name" value="Sigma2 domain of RNA polymerase sigma factors"/>
    <property type="match status" value="1"/>
</dbReference>
<protein>
    <submittedName>
        <fullName evidence="7">RNA polymerase sigma factor</fullName>
    </submittedName>
</protein>